<dbReference type="RefSeq" id="WP_004621448.1">
    <property type="nucleotide sequence ID" value="NZ_APMP01000021.1"/>
</dbReference>
<comment type="subunit">
    <text evidence="2">In C.crescentus, the flagellar filament is composed of multiple flagellins of 29 kDa; 27 kDa and 25 kDa.</text>
</comment>
<evidence type="ECO:0000256" key="1">
    <source>
        <dbReference type="ARBA" id="ARBA00005709"/>
    </source>
</evidence>
<dbReference type="EMBL" id="APMP01000021">
    <property type="protein sequence ID" value="ENZ81090.1"/>
    <property type="molecule type" value="Genomic_DNA"/>
</dbReference>
<dbReference type="AlphaFoldDB" id="R0CXP5"/>
<comment type="similarity">
    <text evidence="1 4">Belongs to the bacterial flagellin family.</text>
</comment>
<dbReference type="Pfam" id="PF00669">
    <property type="entry name" value="Flagellin_N"/>
    <property type="match status" value="1"/>
</dbReference>
<name>R0CXP5_CAUVI</name>
<evidence type="ECO:0000256" key="2">
    <source>
        <dbReference type="ARBA" id="ARBA00011829"/>
    </source>
</evidence>
<dbReference type="STRING" id="1292034.OR37_02951"/>
<evidence type="ECO:0000256" key="3">
    <source>
        <dbReference type="ARBA" id="ARBA00023143"/>
    </source>
</evidence>
<evidence type="ECO:0000259" key="5">
    <source>
        <dbReference type="Pfam" id="PF00669"/>
    </source>
</evidence>
<dbReference type="InterPro" id="IPR001492">
    <property type="entry name" value="Flagellin"/>
</dbReference>
<dbReference type="InterPro" id="IPR001029">
    <property type="entry name" value="Flagellin_N"/>
</dbReference>
<dbReference type="PANTHER" id="PTHR42792">
    <property type="entry name" value="FLAGELLIN"/>
    <property type="match status" value="1"/>
</dbReference>
<gene>
    <name evidence="7" type="ORF">OR37_02951</name>
</gene>
<feature type="domain" description="Flagellin C-terminal" evidence="6">
    <location>
        <begin position="225"/>
        <end position="306"/>
    </location>
</feature>
<proteinExistence type="inferred from homology"/>
<keyword evidence="4" id="KW-0964">Secreted</keyword>
<reference evidence="7 8" key="1">
    <citation type="journal article" date="2013" name="Genome Announc.">
        <title>Draft Genome Sequence for Caulobacter sp. Strain OR37, a Bacterium Tolerant to Heavy Metals.</title>
        <authorList>
            <person name="Utturkar S.M."/>
            <person name="Bollmann A."/>
            <person name="Brzoska R.M."/>
            <person name="Klingeman D.M."/>
            <person name="Epstein S.E."/>
            <person name="Palumbo A.V."/>
            <person name="Brown S.D."/>
        </authorList>
    </citation>
    <scope>NUCLEOTIDE SEQUENCE [LARGE SCALE GENOMIC DNA]</scope>
    <source>
        <strain evidence="7 8">OR37</strain>
    </source>
</reference>
<dbReference type="Proteomes" id="UP000013063">
    <property type="component" value="Unassembled WGS sequence"/>
</dbReference>
<comment type="subcellular location">
    <subcellularLocation>
        <location evidence="4">Secreted</location>
    </subcellularLocation>
    <subcellularLocation>
        <location evidence="4">Bacterial flagellum</location>
    </subcellularLocation>
</comment>
<organism evidence="7 8">
    <name type="scientific">Caulobacter vibrioides OR37</name>
    <dbReference type="NCBI Taxonomy" id="1292034"/>
    <lineage>
        <taxon>Bacteria</taxon>
        <taxon>Pseudomonadati</taxon>
        <taxon>Pseudomonadota</taxon>
        <taxon>Alphaproteobacteria</taxon>
        <taxon>Caulobacterales</taxon>
        <taxon>Caulobacteraceae</taxon>
        <taxon>Caulobacter</taxon>
    </lineage>
</organism>
<accession>R0CXP5</accession>
<dbReference type="PANTHER" id="PTHR42792:SF1">
    <property type="entry name" value="FLAGELLAR HOOK-ASSOCIATED PROTEIN 3"/>
    <property type="match status" value="1"/>
</dbReference>
<evidence type="ECO:0000313" key="8">
    <source>
        <dbReference type="Proteomes" id="UP000013063"/>
    </source>
</evidence>
<sequence length="307" mass="32347">MTRVSTIQNYNIMTSNLMKAQINQNTAGQEVSSQKVATDLKGYSKDAEMLTAMRGTQARIEGLIDQNKQVTNRLATQDSGIGKVADSTKSARDAVANALAAGNATTLMQQLQSSFSDVVQGLNTKSNGLYVFSGAKTDTPTTSASTMADLTAGPPTASLFNNDQYVATARIDEQTNANTGILGDKLGTGVFDAFKSIQAYVDANGPFTGNLTDAQTQFLKSTLSTFDTAYNGVVNIQGQNGVTQKRFESAQTDLSNQADTLTSMVGGITDVDMASAITRLQSAQLAVQASAQVFSSLQASSLLNVLK</sequence>
<dbReference type="OrthoDB" id="8477979at2"/>
<dbReference type="GO" id="GO:0009288">
    <property type="term" value="C:bacterial-type flagellum"/>
    <property type="evidence" value="ECO:0007669"/>
    <property type="project" value="UniProtKB-SubCell"/>
</dbReference>
<dbReference type="InterPro" id="IPR046358">
    <property type="entry name" value="Flagellin_C"/>
</dbReference>
<keyword evidence="8" id="KW-1185">Reference proteome</keyword>
<evidence type="ECO:0000259" key="6">
    <source>
        <dbReference type="Pfam" id="PF00700"/>
    </source>
</evidence>
<dbReference type="SUPFAM" id="SSF64518">
    <property type="entry name" value="Phase 1 flagellin"/>
    <property type="match status" value="1"/>
</dbReference>
<evidence type="ECO:0000256" key="4">
    <source>
        <dbReference type="RuleBase" id="RU362073"/>
    </source>
</evidence>
<comment type="caution">
    <text evidence="7">The sequence shown here is derived from an EMBL/GenBank/DDBJ whole genome shotgun (WGS) entry which is preliminary data.</text>
</comment>
<dbReference type="GO" id="GO:0005576">
    <property type="term" value="C:extracellular region"/>
    <property type="evidence" value="ECO:0007669"/>
    <property type="project" value="UniProtKB-SubCell"/>
</dbReference>
<protein>
    <recommendedName>
        <fullName evidence="4">Flagellin</fullName>
    </recommendedName>
</protein>
<dbReference type="Gene3D" id="1.20.1330.10">
    <property type="entry name" value="f41 fragment of flagellin, N-terminal domain"/>
    <property type="match status" value="1"/>
</dbReference>
<evidence type="ECO:0000313" key="7">
    <source>
        <dbReference type="EMBL" id="ENZ81090.1"/>
    </source>
</evidence>
<keyword evidence="3 4" id="KW-0975">Bacterial flagellum</keyword>
<feature type="domain" description="Flagellin N-terminal" evidence="5">
    <location>
        <begin position="4"/>
        <end position="137"/>
    </location>
</feature>
<dbReference type="Pfam" id="PF00700">
    <property type="entry name" value="Flagellin_C"/>
    <property type="match status" value="1"/>
</dbReference>
<dbReference type="eggNOG" id="COG1344">
    <property type="taxonomic scope" value="Bacteria"/>
</dbReference>
<comment type="function">
    <text evidence="4">Flagellin is the subunit protein which polymerizes to form the filaments of bacterial flagella.</text>
</comment>
<dbReference type="PATRIC" id="fig|1292034.3.peg.2933"/>
<dbReference type="GO" id="GO:0005198">
    <property type="term" value="F:structural molecule activity"/>
    <property type="evidence" value="ECO:0007669"/>
    <property type="project" value="UniProtKB-UniRule"/>
</dbReference>